<evidence type="ECO:0000313" key="2">
    <source>
        <dbReference type="EMBL" id="HIX75584.1"/>
    </source>
</evidence>
<protein>
    <submittedName>
        <fullName evidence="2">Lipocalin-like domain-containing protein</fullName>
    </submittedName>
</protein>
<dbReference type="Proteomes" id="UP000886740">
    <property type="component" value="Unassembled WGS sequence"/>
</dbReference>
<name>A0A9D2BHM7_9BACT</name>
<comment type="caution">
    <text evidence="2">The sequence shown here is derived from an EMBL/GenBank/DDBJ whole genome shotgun (WGS) entry which is preliminary data.</text>
</comment>
<evidence type="ECO:0000313" key="3">
    <source>
        <dbReference type="Proteomes" id="UP000886740"/>
    </source>
</evidence>
<accession>A0A9D2BHM7</accession>
<dbReference type="PROSITE" id="PS51257">
    <property type="entry name" value="PROKAR_LIPOPROTEIN"/>
    <property type="match status" value="1"/>
</dbReference>
<feature type="domain" description="Lipocalin-like" evidence="1">
    <location>
        <begin position="19"/>
        <end position="150"/>
    </location>
</feature>
<dbReference type="InterPro" id="IPR024311">
    <property type="entry name" value="Lipocalin-like"/>
</dbReference>
<dbReference type="AlphaFoldDB" id="A0A9D2BHM7"/>
<dbReference type="EMBL" id="DXEL01000077">
    <property type="protein sequence ID" value="HIX75584.1"/>
    <property type="molecule type" value="Genomic_DNA"/>
</dbReference>
<reference evidence="2" key="1">
    <citation type="journal article" date="2021" name="PeerJ">
        <title>Extensive microbial diversity within the chicken gut microbiome revealed by metagenomics and culture.</title>
        <authorList>
            <person name="Gilroy R."/>
            <person name="Ravi A."/>
            <person name="Getino M."/>
            <person name="Pursley I."/>
            <person name="Horton D.L."/>
            <person name="Alikhan N.F."/>
            <person name="Baker D."/>
            <person name="Gharbi K."/>
            <person name="Hall N."/>
            <person name="Watson M."/>
            <person name="Adriaenssens E.M."/>
            <person name="Foster-Nyarko E."/>
            <person name="Jarju S."/>
            <person name="Secka A."/>
            <person name="Antonio M."/>
            <person name="Oren A."/>
            <person name="Chaudhuri R.R."/>
            <person name="La Ragione R."/>
            <person name="Hildebrand F."/>
            <person name="Pallen M.J."/>
        </authorList>
    </citation>
    <scope>NUCLEOTIDE SEQUENCE</scope>
    <source>
        <strain evidence="2">ChiGjej6B6-14162</strain>
    </source>
</reference>
<organism evidence="2 3">
    <name type="scientific">Candidatus Parabacteroides intestinipullorum</name>
    <dbReference type="NCBI Taxonomy" id="2838723"/>
    <lineage>
        <taxon>Bacteria</taxon>
        <taxon>Pseudomonadati</taxon>
        <taxon>Bacteroidota</taxon>
        <taxon>Bacteroidia</taxon>
        <taxon>Bacteroidales</taxon>
        <taxon>Tannerellaceae</taxon>
        <taxon>Parabacteroides</taxon>
    </lineage>
</organism>
<sequence length="150" mass="16942">MNRYRQIWGTIGLLLLVVLLGGCAKQPINSDVEGFWQLERFTTLADGETHEPERIYYGINRYVVEVSEKQGPHGYGSFIGRFAYGEDGQEALMSEFKERGRTGDNGKDATLEQLTPFGIGALETVFRIVEADGKRLVLESDYARLELSRF</sequence>
<proteinExistence type="predicted"/>
<evidence type="ECO:0000259" key="1">
    <source>
        <dbReference type="Pfam" id="PF16585"/>
    </source>
</evidence>
<reference evidence="2" key="2">
    <citation type="submission" date="2021-04" db="EMBL/GenBank/DDBJ databases">
        <authorList>
            <person name="Gilroy R."/>
        </authorList>
    </citation>
    <scope>NUCLEOTIDE SEQUENCE</scope>
    <source>
        <strain evidence="2">ChiGjej6B6-14162</strain>
    </source>
</reference>
<dbReference type="Gene3D" id="2.40.128.280">
    <property type="match status" value="1"/>
</dbReference>
<gene>
    <name evidence="2" type="ORF">H9977_11220</name>
</gene>
<dbReference type="Pfam" id="PF16585">
    <property type="entry name" value="Lipocalin_8"/>
    <property type="match status" value="1"/>
</dbReference>